<dbReference type="SUPFAM" id="SSF46548">
    <property type="entry name" value="alpha-helical ferredoxin"/>
    <property type="match status" value="1"/>
</dbReference>
<dbReference type="PROSITE" id="PS00198">
    <property type="entry name" value="4FE4S_FER_1"/>
    <property type="match status" value="1"/>
</dbReference>
<dbReference type="PANTHER" id="PTHR32479:SF17">
    <property type="entry name" value="GLYCOLATE OXIDASE IRON-SULFUR SUBUNIT"/>
    <property type="match status" value="1"/>
</dbReference>
<dbReference type="InterPro" id="IPR009051">
    <property type="entry name" value="Helical_ferredxn"/>
</dbReference>
<sequence length="116" mass="12907">MASAVKSCVHCGFCLPACPTYQVLGQEMDSPRGRILLMKNVLEGTLSVQEAQPFVDRCLGCMACTTACPPDVPYGDLLILFRSYAENNRTNSSILDTWLRQIVLETMPYPTRFRVA</sequence>
<reference evidence="2" key="1">
    <citation type="submission" date="2018-05" db="EMBL/GenBank/DDBJ databases">
        <authorList>
            <person name="Lanie J.A."/>
            <person name="Ng W.-L."/>
            <person name="Kazmierczak K.M."/>
            <person name="Andrzejewski T.M."/>
            <person name="Davidsen T.M."/>
            <person name="Wayne K.J."/>
            <person name="Tettelin H."/>
            <person name="Glass J.I."/>
            <person name="Rusch D."/>
            <person name="Podicherti R."/>
            <person name="Tsui H.-C.T."/>
            <person name="Winkler M.E."/>
        </authorList>
    </citation>
    <scope>NUCLEOTIDE SEQUENCE</scope>
</reference>
<proteinExistence type="predicted"/>
<dbReference type="Gene3D" id="1.10.1060.10">
    <property type="entry name" value="Alpha-helical ferredoxin"/>
    <property type="match status" value="1"/>
</dbReference>
<evidence type="ECO:0000259" key="1">
    <source>
        <dbReference type="PROSITE" id="PS51379"/>
    </source>
</evidence>
<organism evidence="2">
    <name type="scientific">marine metagenome</name>
    <dbReference type="NCBI Taxonomy" id="408172"/>
    <lineage>
        <taxon>unclassified sequences</taxon>
        <taxon>metagenomes</taxon>
        <taxon>ecological metagenomes</taxon>
    </lineage>
</organism>
<evidence type="ECO:0000313" key="2">
    <source>
        <dbReference type="EMBL" id="SVE32398.1"/>
    </source>
</evidence>
<name>A0A383CLB5_9ZZZZ</name>
<dbReference type="InterPro" id="IPR017896">
    <property type="entry name" value="4Fe4S_Fe-S-bd"/>
</dbReference>
<dbReference type="PROSITE" id="PS51379">
    <property type="entry name" value="4FE4S_FER_2"/>
    <property type="match status" value="2"/>
</dbReference>
<dbReference type="EMBL" id="UINC01209398">
    <property type="protein sequence ID" value="SVE32398.1"/>
    <property type="molecule type" value="Genomic_DNA"/>
</dbReference>
<protein>
    <recommendedName>
        <fullName evidence="1">4Fe-4S ferredoxin-type domain-containing protein</fullName>
    </recommendedName>
</protein>
<feature type="non-terminal residue" evidence="2">
    <location>
        <position position="116"/>
    </location>
</feature>
<dbReference type="AlphaFoldDB" id="A0A383CLB5"/>
<dbReference type="GO" id="GO:0051536">
    <property type="term" value="F:iron-sulfur cluster binding"/>
    <property type="evidence" value="ECO:0007669"/>
    <property type="project" value="InterPro"/>
</dbReference>
<gene>
    <name evidence="2" type="ORF">METZ01_LOCUS485252</name>
</gene>
<dbReference type="PANTHER" id="PTHR32479">
    <property type="entry name" value="GLYCOLATE OXIDASE IRON-SULFUR SUBUNIT"/>
    <property type="match status" value="1"/>
</dbReference>
<feature type="domain" description="4Fe-4S ferredoxin-type" evidence="1">
    <location>
        <begin position="1"/>
        <end position="29"/>
    </location>
</feature>
<dbReference type="Pfam" id="PF13183">
    <property type="entry name" value="Fer4_8"/>
    <property type="match status" value="1"/>
</dbReference>
<accession>A0A383CLB5</accession>
<feature type="domain" description="4Fe-4S ferredoxin-type" evidence="1">
    <location>
        <begin position="49"/>
        <end position="78"/>
    </location>
</feature>
<dbReference type="InterPro" id="IPR017900">
    <property type="entry name" value="4Fe4S_Fe_S_CS"/>
</dbReference>